<gene>
    <name evidence="3" type="ORF">HID58_084861</name>
</gene>
<feature type="chain" id="PRO_5046851357" evidence="2">
    <location>
        <begin position="20"/>
        <end position="483"/>
    </location>
</feature>
<keyword evidence="2" id="KW-0732">Signal</keyword>
<reference evidence="3 4" key="1">
    <citation type="submission" date="2021-05" db="EMBL/GenBank/DDBJ databases">
        <title>Genome Assembly of Synthetic Allotetraploid Brassica napus Reveals Homoeologous Exchanges between Subgenomes.</title>
        <authorList>
            <person name="Davis J.T."/>
        </authorList>
    </citation>
    <scope>NUCLEOTIDE SEQUENCE [LARGE SCALE GENOMIC DNA]</scope>
    <source>
        <strain evidence="4">cv. Da-Ae</strain>
        <tissue evidence="3">Seedling</tissue>
    </source>
</reference>
<evidence type="ECO:0000256" key="1">
    <source>
        <dbReference type="SAM" id="Phobius"/>
    </source>
</evidence>
<name>A0ABQ7XKX9_BRANA</name>
<dbReference type="EMBL" id="JAGKQM010000019">
    <property type="protein sequence ID" value="KAH0856600.1"/>
    <property type="molecule type" value="Genomic_DNA"/>
</dbReference>
<comment type="caution">
    <text evidence="3">The sequence shown here is derived from an EMBL/GenBank/DDBJ whole genome shotgun (WGS) entry which is preliminary data.</text>
</comment>
<evidence type="ECO:0000313" key="3">
    <source>
        <dbReference type="EMBL" id="KAH0856600.1"/>
    </source>
</evidence>
<sequence length="483" mass="53271">MSRLPPSVMLFAFLLLLLGLQLEPWKRPPASGDTASGHFLSTSDFGLSPADPDLLTETRSGAQPLHSSKSLRLRCSPTRPSFRHRRAALSCPRVASASLRSIYCSDYHRELRPLASVGYCFPPTSQATSIFPITVVKYFTLRSEVVSTIFGDSFVSGPRLFSNPVQSLVPLQPHCRRISFNATAIVTSRFYGAKLYHLNLLLLVTAGSIVQECGFARFARYILTIASPSHYDVSSIDGSSHCRICGLPNLLVAGTIIVQECGFARFTNFITAALPSHYAVSNIDGSSQSQLCDLQTGAVVIFNGCSQISCSCRTSTHRVFTGVLRPLLVRTRISSSAEALATSCRLVPRMNSLSSLSRVRLLSPSPPLHIPLQRDLKSASPNPVNGYLLEVVRSTLCVVLFRQHLHTSLQRREIQSSPETVFNCSQFNVEFDFIAFLRMQARVLQAKFFHGSLLFSAISIICYVLLILAFQLTVELCNRPSEF</sequence>
<keyword evidence="1" id="KW-0812">Transmembrane</keyword>
<accession>A0ABQ7XKX9</accession>
<keyword evidence="1" id="KW-1133">Transmembrane helix</keyword>
<evidence type="ECO:0000313" key="4">
    <source>
        <dbReference type="Proteomes" id="UP000824890"/>
    </source>
</evidence>
<organism evidence="3 4">
    <name type="scientific">Brassica napus</name>
    <name type="common">Rape</name>
    <dbReference type="NCBI Taxonomy" id="3708"/>
    <lineage>
        <taxon>Eukaryota</taxon>
        <taxon>Viridiplantae</taxon>
        <taxon>Streptophyta</taxon>
        <taxon>Embryophyta</taxon>
        <taxon>Tracheophyta</taxon>
        <taxon>Spermatophyta</taxon>
        <taxon>Magnoliopsida</taxon>
        <taxon>eudicotyledons</taxon>
        <taxon>Gunneridae</taxon>
        <taxon>Pentapetalae</taxon>
        <taxon>rosids</taxon>
        <taxon>malvids</taxon>
        <taxon>Brassicales</taxon>
        <taxon>Brassicaceae</taxon>
        <taxon>Brassiceae</taxon>
        <taxon>Brassica</taxon>
    </lineage>
</organism>
<keyword evidence="4" id="KW-1185">Reference proteome</keyword>
<feature type="signal peptide" evidence="2">
    <location>
        <begin position="1"/>
        <end position="19"/>
    </location>
</feature>
<dbReference type="Proteomes" id="UP000824890">
    <property type="component" value="Unassembled WGS sequence"/>
</dbReference>
<feature type="transmembrane region" description="Helical" evidence="1">
    <location>
        <begin position="448"/>
        <end position="470"/>
    </location>
</feature>
<evidence type="ECO:0000256" key="2">
    <source>
        <dbReference type="SAM" id="SignalP"/>
    </source>
</evidence>
<protein>
    <submittedName>
        <fullName evidence="3">Uncharacterized protein</fullName>
    </submittedName>
</protein>
<proteinExistence type="predicted"/>
<keyword evidence="1" id="KW-0472">Membrane</keyword>